<protein>
    <submittedName>
        <fullName evidence="1">Uncharacterized protein</fullName>
    </submittedName>
</protein>
<evidence type="ECO:0000313" key="2">
    <source>
        <dbReference type="Proteomes" id="UP000070394"/>
    </source>
</evidence>
<keyword evidence="2" id="KW-1185">Reference proteome</keyword>
<organism evidence="1 2">
    <name type="scientific">Lachnoanaerobaculum saburreum</name>
    <dbReference type="NCBI Taxonomy" id="467210"/>
    <lineage>
        <taxon>Bacteria</taxon>
        <taxon>Bacillati</taxon>
        <taxon>Bacillota</taxon>
        <taxon>Clostridia</taxon>
        <taxon>Lachnospirales</taxon>
        <taxon>Lachnospiraceae</taxon>
        <taxon>Lachnoanaerobaculum</taxon>
    </lineage>
</organism>
<name>A0A133ZUX4_9FIRM</name>
<comment type="caution">
    <text evidence="1">The sequence shown here is derived from an EMBL/GenBank/DDBJ whole genome shotgun (WGS) entry which is preliminary data.</text>
</comment>
<sequence>MLYKVFFRIVVVVRSYLIKIVDQYPKVTFEQLSLFFIKEGNFKNIDIVVADKRL</sequence>
<dbReference type="EMBL" id="LSDA01000037">
    <property type="protein sequence ID" value="KXB59234.1"/>
    <property type="molecule type" value="Genomic_DNA"/>
</dbReference>
<reference evidence="2" key="1">
    <citation type="submission" date="2016-01" db="EMBL/GenBank/DDBJ databases">
        <authorList>
            <person name="Mitreva M."/>
            <person name="Pepin K.H."/>
            <person name="Mihindukulasuriya K.A."/>
            <person name="Fulton R."/>
            <person name="Fronick C."/>
            <person name="O'Laughlin M."/>
            <person name="Miner T."/>
            <person name="Herter B."/>
            <person name="Rosa B.A."/>
            <person name="Cordes M."/>
            <person name="Tomlinson C."/>
            <person name="Wollam A."/>
            <person name="Palsikar V.B."/>
            <person name="Mardis E.R."/>
            <person name="Wilson R.K."/>
        </authorList>
    </citation>
    <scope>NUCLEOTIDE SEQUENCE [LARGE SCALE GENOMIC DNA]</scope>
    <source>
        <strain evidence="2">DNF00896</strain>
    </source>
</reference>
<proteinExistence type="predicted"/>
<dbReference type="Proteomes" id="UP000070394">
    <property type="component" value="Unassembled WGS sequence"/>
</dbReference>
<accession>A0A133ZUX4</accession>
<dbReference type="AlphaFoldDB" id="A0A133ZUX4"/>
<evidence type="ECO:0000313" key="1">
    <source>
        <dbReference type="EMBL" id="KXB59234.1"/>
    </source>
</evidence>
<gene>
    <name evidence="1" type="ORF">HMPREF1866_01050</name>
</gene>